<evidence type="ECO:0000313" key="3">
    <source>
        <dbReference type="Proteomes" id="UP001303046"/>
    </source>
</evidence>
<name>A0ABR1BTK5_NECAM</name>
<gene>
    <name evidence="2" type="primary">Necator_chrI.g2770</name>
    <name evidence="2" type="ORF">RB195_006642</name>
</gene>
<accession>A0ABR1BTK5</accession>
<feature type="compositionally biased region" description="Basic residues" evidence="1">
    <location>
        <begin position="113"/>
        <end position="123"/>
    </location>
</feature>
<protein>
    <submittedName>
        <fullName evidence="2">Uncharacterized protein</fullName>
    </submittedName>
</protein>
<reference evidence="2 3" key="1">
    <citation type="submission" date="2023-08" db="EMBL/GenBank/DDBJ databases">
        <title>A Necator americanus chromosomal reference genome.</title>
        <authorList>
            <person name="Ilik V."/>
            <person name="Petrzelkova K.J."/>
            <person name="Pardy F."/>
            <person name="Fuh T."/>
            <person name="Niatou-Singa F.S."/>
            <person name="Gouil Q."/>
            <person name="Baker L."/>
            <person name="Ritchie M.E."/>
            <person name="Jex A.R."/>
            <person name="Gazzola D."/>
            <person name="Li H."/>
            <person name="Toshio Fujiwara R."/>
            <person name="Zhan B."/>
            <person name="Aroian R.V."/>
            <person name="Pafco B."/>
            <person name="Schwarz E.M."/>
        </authorList>
    </citation>
    <scope>NUCLEOTIDE SEQUENCE [LARGE SCALE GENOMIC DNA]</scope>
    <source>
        <strain evidence="2 3">Aroian</strain>
        <tissue evidence="2">Whole animal</tissue>
    </source>
</reference>
<feature type="compositionally biased region" description="Polar residues" evidence="1">
    <location>
        <begin position="100"/>
        <end position="109"/>
    </location>
</feature>
<dbReference type="EMBL" id="JAVFWL010000001">
    <property type="protein sequence ID" value="KAK6729712.1"/>
    <property type="molecule type" value="Genomic_DNA"/>
</dbReference>
<evidence type="ECO:0000313" key="2">
    <source>
        <dbReference type="EMBL" id="KAK6729712.1"/>
    </source>
</evidence>
<comment type="caution">
    <text evidence="2">The sequence shown here is derived from an EMBL/GenBank/DDBJ whole genome shotgun (WGS) entry which is preliminary data.</text>
</comment>
<keyword evidence="3" id="KW-1185">Reference proteome</keyword>
<proteinExistence type="predicted"/>
<organism evidence="2 3">
    <name type="scientific">Necator americanus</name>
    <name type="common">Human hookworm</name>
    <dbReference type="NCBI Taxonomy" id="51031"/>
    <lineage>
        <taxon>Eukaryota</taxon>
        <taxon>Metazoa</taxon>
        <taxon>Ecdysozoa</taxon>
        <taxon>Nematoda</taxon>
        <taxon>Chromadorea</taxon>
        <taxon>Rhabditida</taxon>
        <taxon>Rhabditina</taxon>
        <taxon>Rhabditomorpha</taxon>
        <taxon>Strongyloidea</taxon>
        <taxon>Ancylostomatidae</taxon>
        <taxon>Bunostominae</taxon>
        <taxon>Necator</taxon>
    </lineage>
</organism>
<evidence type="ECO:0000256" key="1">
    <source>
        <dbReference type="SAM" id="MobiDB-lite"/>
    </source>
</evidence>
<dbReference type="Proteomes" id="UP001303046">
    <property type="component" value="Unassembled WGS sequence"/>
</dbReference>
<sequence>MADMKDEGCRNKFGQRISVHANQEEALRYKLLDKMYPGCGKRNAPVSRVREEAFFCICEDKIQIQLCISPAVLVNLHLQFNLQNCLRKKLDCQLQQDPETNRYQEQMSSKIHERTRARRKPLY</sequence>
<feature type="region of interest" description="Disordered" evidence="1">
    <location>
        <begin position="100"/>
        <end position="123"/>
    </location>
</feature>